<dbReference type="Gene3D" id="3.30.70.920">
    <property type="match status" value="1"/>
</dbReference>
<evidence type="ECO:0000259" key="4">
    <source>
        <dbReference type="PROSITE" id="PS50956"/>
    </source>
</evidence>
<dbReference type="InterPro" id="IPR019885">
    <property type="entry name" value="Tscrpt_reg_HTH_AsnC-type_CS"/>
</dbReference>
<dbReference type="SMART" id="SM00344">
    <property type="entry name" value="HTH_ASNC"/>
    <property type="match status" value="1"/>
</dbReference>
<dbReference type="Proteomes" id="UP000248863">
    <property type="component" value="Unassembled WGS sequence"/>
</dbReference>
<dbReference type="FunFam" id="1.10.10.10:FF:000186">
    <property type="entry name" value="AsnC family transcriptional regulator"/>
    <property type="match status" value="1"/>
</dbReference>
<dbReference type="SUPFAM" id="SSF46785">
    <property type="entry name" value="Winged helix' DNA-binding domain"/>
    <property type="match status" value="1"/>
</dbReference>
<dbReference type="InterPro" id="IPR036388">
    <property type="entry name" value="WH-like_DNA-bd_sf"/>
</dbReference>
<evidence type="ECO:0000313" key="5">
    <source>
        <dbReference type="EMBL" id="RAI35054.1"/>
    </source>
</evidence>
<dbReference type="InterPro" id="IPR011991">
    <property type="entry name" value="ArsR-like_HTH"/>
</dbReference>
<reference evidence="5 6" key="1">
    <citation type="submission" date="2017-07" db="EMBL/GenBank/DDBJ databases">
        <title>Draft Genome Sequences of Select Purple Nonsulfur Bacteria.</title>
        <authorList>
            <person name="Lasarre B."/>
            <person name="Mckinlay J.B."/>
        </authorList>
    </citation>
    <scope>NUCLEOTIDE SEQUENCE [LARGE SCALE GENOMIC DNA]</scope>
    <source>
        <strain evidence="5 6">DSM 11907</strain>
    </source>
</reference>
<dbReference type="PANTHER" id="PTHR30154:SF34">
    <property type="entry name" value="TRANSCRIPTIONAL REGULATOR AZLB"/>
    <property type="match status" value="1"/>
</dbReference>
<sequence length="160" mass="17991">MPYRLDAIDHRILKELQEDGRMTNVELARRVGISPPPCLRRVRALEEAGFITGYRALLDEKRLGYEVTAFAMVHLSSQAEPDLQAFEAYVRGKPLVRECWMLSGEIDFLLKCVAPNLSTFQALVAELTAAPNVRNVKTTLTLRNAKNDPIVPLELDRATV</sequence>
<dbReference type="PRINTS" id="PR00033">
    <property type="entry name" value="HTHASNC"/>
</dbReference>
<dbReference type="GO" id="GO:0006355">
    <property type="term" value="P:regulation of DNA-templated transcription"/>
    <property type="evidence" value="ECO:0007669"/>
    <property type="project" value="UniProtKB-ARBA"/>
</dbReference>
<dbReference type="InterPro" id="IPR019887">
    <property type="entry name" value="Tscrpt_reg_AsnC/Lrp_C"/>
</dbReference>
<dbReference type="CDD" id="cd00090">
    <property type="entry name" value="HTH_ARSR"/>
    <property type="match status" value="1"/>
</dbReference>
<dbReference type="InterPro" id="IPR011008">
    <property type="entry name" value="Dimeric_a/b-barrel"/>
</dbReference>
<keyword evidence="6" id="KW-1185">Reference proteome</keyword>
<accession>A0A327KAI8</accession>
<dbReference type="GO" id="GO:0043200">
    <property type="term" value="P:response to amino acid"/>
    <property type="evidence" value="ECO:0007669"/>
    <property type="project" value="TreeGrafter"/>
</dbReference>
<dbReference type="EMBL" id="NPEU01000279">
    <property type="protein sequence ID" value="RAI35054.1"/>
    <property type="molecule type" value="Genomic_DNA"/>
</dbReference>
<dbReference type="OrthoDB" id="7707281at2"/>
<dbReference type="GO" id="GO:0005829">
    <property type="term" value="C:cytosol"/>
    <property type="evidence" value="ECO:0007669"/>
    <property type="project" value="TreeGrafter"/>
</dbReference>
<keyword evidence="3" id="KW-0804">Transcription</keyword>
<evidence type="ECO:0000256" key="3">
    <source>
        <dbReference type="ARBA" id="ARBA00023163"/>
    </source>
</evidence>
<dbReference type="InterPro" id="IPR036390">
    <property type="entry name" value="WH_DNA-bd_sf"/>
</dbReference>
<gene>
    <name evidence="5" type="ORF">CH338_19890</name>
</gene>
<proteinExistence type="predicted"/>
<organism evidence="5 6">
    <name type="scientific">Rhodoplanes elegans</name>
    <dbReference type="NCBI Taxonomy" id="29408"/>
    <lineage>
        <taxon>Bacteria</taxon>
        <taxon>Pseudomonadati</taxon>
        <taxon>Pseudomonadota</taxon>
        <taxon>Alphaproteobacteria</taxon>
        <taxon>Hyphomicrobiales</taxon>
        <taxon>Nitrobacteraceae</taxon>
        <taxon>Rhodoplanes</taxon>
    </lineage>
</organism>
<dbReference type="Gene3D" id="1.10.10.10">
    <property type="entry name" value="Winged helix-like DNA-binding domain superfamily/Winged helix DNA-binding domain"/>
    <property type="match status" value="1"/>
</dbReference>
<comment type="caution">
    <text evidence="5">The sequence shown here is derived from an EMBL/GenBank/DDBJ whole genome shotgun (WGS) entry which is preliminary data.</text>
</comment>
<keyword evidence="2" id="KW-0238">DNA-binding</keyword>
<dbReference type="AlphaFoldDB" id="A0A327KAI8"/>
<dbReference type="PANTHER" id="PTHR30154">
    <property type="entry name" value="LEUCINE-RESPONSIVE REGULATORY PROTEIN"/>
    <property type="match status" value="1"/>
</dbReference>
<dbReference type="PROSITE" id="PS00519">
    <property type="entry name" value="HTH_ASNC_1"/>
    <property type="match status" value="1"/>
</dbReference>
<name>A0A327KAI8_9BRAD</name>
<evidence type="ECO:0000313" key="6">
    <source>
        <dbReference type="Proteomes" id="UP000248863"/>
    </source>
</evidence>
<evidence type="ECO:0000256" key="1">
    <source>
        <dbReference type="ARBA" id="ARBA00023015"/>
    </source>
</evidence>
<keyword evidence="1" id="KW-0805">Transcription regulation</keyword>
<evidence type="ECO:0000256" key="2">
    <source>
        <dbReference type="ARBA" id="ARBA00023125"/>
    </source>
</evidence>
<dbReference type="InterPro" id="IPR019888">
    <property type="entry name" value="Tscrpt_reg_AsnC-like"/>
</dbReference>
<dbReference type="PROSITE" id="PS50956">
    <property type="entry name" value="HTH_ASNC_2"/>
    <property type="match status" value="1"/>
</dbReference>
<dbReference type="SUPFAM" id="SSF54909">
    <property type="entry name" value="Dimeric alpha+beta barrel"/>
    <property type="match status" value="1"/>
</dbReference>
<feature type="domain" description="HTH asnC-type" evidence="4">
    <location>
        <begin position="5"/>
        <end position="66"/>
    </location>
</feature>
<dbReference type="InterPro" id="IPR000485">
    <property type="entry name" value="AsnC-type_HTH_dom"/>
</dbReference>
<dbReference type="Pfam" id="PF13412">
    <property type="entry name" value="HTH_24"/>
    <property type="match status" value="1"/>
</dbReference>
<protein>
    <submittedName>
        <fullName evidence="5">ArsR family transcriptional regulator</fullName>
    </submittedName>
</protein>
<dbReference type="GO" id="GO:0043565">
    <property type="term" value="F:sequence-specific DNA binding"/>
    <property type="evidence" value="ECO:0007669"/>
    <property type="project" value="InterPro"/>
</dbReference>
<dbReference type="Pfam" id="PF01037">
    <property type="entry name" value="AsnC_trans_reg"/>
    <property type="match status" value="1"/>
</dbReference>